<dbReference type="EMBL" id="JELY01002412">
    <property type="protein sequence ID" value="KYF52635.1"/>
    <property type="molecule type" value="Genomic_DNA"/>
</dbReference>
<protein>
    <recommendedName>
        <fullName evidence="1">DUF4139 domain-containing protein</fullName>
    </recommendedName>
</protein>
<sequence>MDEEQDTSAITGSRKIRRRVKISISNLSSIARRVLVTERIPVSEVAEVEVALVEAINWTLEEKDGFLRSRVELPPRGLKTLSFSYELRAGASVVLPF</sequence>
<evidence type="ECO:0000313" key="2">
    <source>
        <dbReference type="EMBL" id="KYF52635.1"/>
    </source>
</evidence>
<gene>
    <name evidence="2" type="ORF">BE08_29715</name>
</gene>
<accession>A0A150PAA5</accession>
<comment type="caution">
    <text evidence="2">The sequence shown here is derived from an EMBL/GenBank/DDBJ whole genome shotgun (WGS) entry which is preliminary data.</text>
</comment>
<reference evidence="2 3" key="1">
    <citation type="submission" date="2014-02" db="EMBL/GenBank/DDBJ databases">
        <title>The small core and large imbalanced accessory genome model reveals a collaborative survival strategy of Sorangium cellulosum strains in nature.</title>
        <authorList>
            <person name="Han K."/>
            <person name="Peng R."/>
            <person name="Blom J."/>
            <person name="Li Y.-Z."/>
        </authorList>
    </citation>
    <scope>NUCLEOTIDE SEQUENCE [LARGE SCALE GENOMIC DNA]</scope>
    <source>
        <strain evidence="2 3">So0157-25</strain>
    </source>
</reference>
<dbReference type="Proteomes" id="UP000075420">
    <property type="component" value="Unassembled WGS sequence"/>
</dbReference>
<proteinExistence type="predicted"/>
<organism evidence="2 3">
    <name type="scientific">Sorangium cellulosum</name>
    <name type="common">Polyangium cellulosum</name>
    <dbReference type="NCBI Taxonomy" id="56"/>
    <lineage>
        <taxon>Bacteria</taxon>
        <taxon>Pseudomonadati</taxon>
        <taxon>Myxococcota</taxon>
        <taxon>Polyangia</taxon>
        <taxon>Polyangiales</taxon>
        <taxon>Polyangiaceae</taxon>
        <taxon>Sorangium</taxon>
    </lineage>
</organism>
<feature type="domain" description="DUF4139" evidence="1">
    <location>
        <begin position="4"/>
        <end position="89"/>
    </location>
</feature>
<evidence type="ECO:0000259" key="1">
    <source>
        <dbReference type="Pfam" id="PF13598"/>
    </source>
</evidence>
<evidence type="ECO:0000313" key="3">
    <source>
        <dbReference type="Proteomes" id="UP000075420"/>
    </source>
</evidence>
<dbReference type="InterPro" id="IPR037291">
    <property type="entry name" value="DUF4139"/>
</dbReference>
<dbReference type="Pfam" id="PF13598">
    <property type="entry name" value="DUF4139"/>
    <property type="match status" value="1"/>
</dbReference>
<dbReference type="AlphaFoldDB" id="A0A150PAA5"/>
<name>A0A150PAA5_SORCE</name>